<name>A0ABP8TSB7_9ACTN</name>
<proteinExistence type="predicted"/>
<dbReference type="RefSeq" id="WP_345363488.1">
    <property type="nucleotide sequence ID" value="NZ_BAABHJ010000027.1"/>
</dbReference>
<organism evidence="1 2">
    <name type="scientific">Actinoallomurus liliacearum</name>
    <dbReference type="NCBI Taxonomy" id="1080073"/>
    <lineage>
        <taxon>Bacteria</taxon>
        <taxon>Bacillati</taxon>
        <taxon>Actinomycetota</taxon>
        <taxon>Actinomycetes</taxon>
        <taxon>Streptosporangiales</taxon>
        <taxon>Thermomonosporaceae</taxon>
        <taxon>Actinoallomurus</taxon>
    </lineage>
</organism>
<sequence>MRRVCFLLKVRPDRLEEYRERHEAVWPDMLTALRAAGWRNYSLFLRDDGLLVGYLETDDFDAARAAMENTEVNARWQADMAPFFEDLDGRPDEGMVPLAEVFHLD</sequence>
<dbReference type="Proteomes" id="UP001500212">
    <property type="component" value="Unassembled WGS sequence"/>
</dbReference>
<dbReference type="Pfam" id="PF05336">
    <property type="entry name" value="rhaM"/>
    <property type="match status" value="1"/>
</dbReference>
<dbReference type="InterPro" id="IPR008000">
    <property type="entry name" value="Rham/fucose_mutarotase"/>
</dbReference>
<gene>
    <name evidence="1" type="ORF">GCM10023195_66650</name>
</gene>
<evidence type="ECO:0000313" key="2">
    <source>
        <dbReference type="Proteomes" id="UP001500212"/>
    </source>
</evidence>
<accession>A0ABP8TSB7</accession>
<dbReference type="PANTHER" id="PTHR34389:SF2">
    <property type="entry name" value="L-RHAMNOSE MUTAROTASE"/>
    <property type="match status" value="1"/>
</dbReference>
<dbReference type="SUPFAM" id="SSF54909">
    <property type="entry name" value="Dimeric alpha+beta barrel"/>
    <property type="match status" value="1"/>
</dbReference>
<dbReference type="PANTHER" id="PTHR34389">
    <property type="entry name" value="L-RHAMNOSE MUTAROTASE"/>
    <property type="match status" value="1"/>
</dbReference>
<keyword evidence="2" id="KW-1185">Reference proteome</keyword>
<comment type="caution">
    <text evidence="1">The sequence shown here is derived from an EMBL/GenBank/DDBJ whole genome shotgun (WGS) entry which is preliminary data.</text>
</comment>
<reference evidence="2" key="1">
    <citation type="journal article" date="2019" name="Int. J. Syst. Evol. Microbiol.">
        <title>The Global Catalogue of Microorganisms (GCM) 10K type strain sequencing project: providing services to taxonomists for standard genome sequencing and annotation.</title>
        <authorList>
            <consortium name="The Broad Institute Genomics Platform"/>
            <consortium name="The Broad Institute Genome Sequencing Center for Infectious Disease"/>
            <person name="Wu L."/>
            <person name="Ma J."/>
        </authorList>
    </citation>
    <scope>NUCLEOTIDE SEQUENCE [LARGE SCALE GENOMIC DNA]</scope>
    <source>
        <strain evidence="2">JCM 17938</strain>
    </source>
</reference>
<dbReference type="EMBL" id="BAABHJ010000027">
    <property type="protein sequence ID" value="GAA4615166.1"/>
    <property type="molecule type" value="Genomic_DNA"/>
</dbReference>
<dbReference type="InterPro" id="IPR011008">
    <property type="entry name" value="Dimeric_a/b-barrel"/>
</dbReference>
<dbReference type="Gene3D" id="3.30.70.100">
    <property type="match status" value="1"/>
</dbReference>
<evidence type="ECO:0000313" key="1">
    <source>
        <dbReference type="EMBL" id="GAA4615166.1"/>
    </source>
</evidence>
<protein>
    <submittedName>
        <fullName evidence="1">L-rhamnose mutarotase</fullName>
    </submittedName>
</protein>